<evidence type="ECO:0000256" key="2">
    <source>
        <dbReference type="ARBA" id="ARBA00022692"/>
    </source>
</evidence>
<dbReference type="AlphaFoldDB" id="A0A8J4SM34"/>
<dbReference type="EMBL" id="AOFI03000001">
    <property type="protein sequence ID" value="KAF4326080.1"/>
    <property type="molecule type" value="Genomic_DNA"/>
</dbReference>
<accession>A0A8J4SM34</accession>
<dbReference type="SUPFAM" id="SSF88713">
    <property type="entry name" value="Glycoside hydrolase/deacetylase"/>
    <property type="match status" value="1"/>
</dbReference>
<name>A0A8J4SM34_9STRA</name>
<evidence type="ECO:0000313" key="7">
    <source>
        <dbReference type="EMBL" id="KAF4326080.1"/>
    </source>
</evidence>
<dbReference type="InterPro" id="IPR035906">
    <property type="entry name" value="MetI-like_sf"/>
</dbReference>
<dbReference type="InterPro" id="IPR027291">
    <property type="entry name" value="Glyco_hydro_38_N_sf"/>
</dbReference>
<sequence>MWTWKVAYTPGIEAAAKLYEEKTGIKVKLETFTPDDTYRQKFQAAANSKNLPDIVNWWATAGDSIENSVLELSGEVDDELLNSYYSAAMDPIIVTQSQVDSWKEDKNATTIQKSLKTGQFYGLPLDIGGFFTFYGNKKLIEEAGLTAEAPKTWEEFVTMMETVKEKTGTPGLVFGAKLPDLWENWAGSALSIMLNEPQGYIDLLERKSKLSDPSNLPVVKAMETLANKDLLMPGILSTDIDGADQAFAAGKAAFDLGGSFTMSTLLAMGMSPDDIFTFPVPPLEGSKINSWTTDPFTLTMLSVNKDSQNKTEALDFIKFLTGDPDAAVAFANAAYTVPALNLGDRAKDLDPNLKSISDAFAAEPGPFSQASPAINTYRGKHKEWEVYAQSMQSMIEKKMTAEQVAKKFDDTMERTLILYYAGLTSIDPTLYEAASVDGAKKTTMILKITWPLLKPITLIAVIQMVNGAFQAFENVFIMTGGGPAGSSEVIGTLVYRTAFLNNDYGLASAIGVILMEDLIETFEKDPEFTSFHLDGQFIVLEDYLEIMPHRSNQVRKLIEQGKLIVGPWYILQDEFLVSSEANARNLLIGIQASEQMGGYAKIGYFPDSFGNMGQAPQLISQAGIEVAVYGRGVKPVGFNNEIQSGNEHTSKYSEMYWESPDGTRVLAILFANWYNNGMEIPVEPGEAKAYWTEKLAATEEFASSSELLFMNGCDHQPLQKDLTQALKTAAEIMPDVTFRQSSFPEYIQALQKAKPQSLDVIRGEQGMENAYLRIEIAGDGSFTMLDKVNGRNYTGLGIYEDTGDIGNEYMYRQPDQEKPLTTQGLPAQIKLGVQCIIEDNFTEGNAYV</sequence>
<dbReference type="GO" id="GO:0006013">
    <property type="term" value="P:mannose metabolic process"/>
    <property type="evidence" value="ECO:0007669"/>
    <property type="project" value="InterPro"/>
</dbReference>
<dbReference type="GO" id="GO:0016020">
    <property type="term" value="C:membrane"/>
    <property type="evidence" value="ECO:0007669"/>
    <property type="project" value="UniProtKB-SubCell"/>
</dbReference>
<keyword evidence="3" id="KW-1133">Transmembrane helix</keyword>
<comment type="caution">
    <text evidence="7">The sequence shown here is derived from an EMBL/GenBank/DDBJ whole genome shotgun (WGS) entry which is preliminary data.</text>
</comment>
<organism evidence="7 8">
    <name type="scientific">Phytophthora kernoviae 00238/432</name>
    <dbReference type="NCBI Taxonomy" id="1284355"/>
    <lineage>
        <taxon>Eukaryota</taxon>
        <taxon>Sar</taxon>
        <taxon>Stramenopiles</taxon>
        <taxon>Oomycota</taxon>
        <taxon>Peronosporomycetes</taxon>
        <taxon>Peronosporales</taxon>
        <taxon>Peronosporaceae</taxon>
        <taxon>Phytophthora</taxon>
    </lineage>
</organism>
<dbReference type="SUPFAM" id="SSF74650">
    <property type="entry name" value="Galactose mutarotase-like"/>
    <property type="match status" value="1"/>
</dbReference>
<dbReference type="Gene3D" id="3.20.110.10">
    <property type="entry name" value="Glycoside hydrolase 38, N terminal domain"/>
    <property type="match status" value="1"/>
</dbReference>
<dbReference type="Pfam" id="PF01074">
    <property type="entry name" value="Glyco_hydro_38N"/>
    <property type="match status" value="1"/>
</dbReference>
<dbReference type="GO" id="GO:0055085">
    <property type="term" value="P:transmembrane transport"/>
    <property type="evidence" value="ECO:0007669"/>
    <property type="project" value="InterPro"/>
</dbReference>
<protein>
    <recommendedName>
        <fullName evidence="9">Extracellular solute-binding protein</fullName>
    </recommendedName>
</protein>
<dbReference type="GO" id="GO:0009313">
    <property type="term" value="P:oligosaccharide catabolic process"/>
    <property type="evidence" value="ECO:0007669"/>
    <property type="project" value="TreeGrafter"/>
</dbReference>
<dbReference type="GO" id="GO:0004559">
    <property type="term" value="F:alpha-mannosidase activity"/>
    <property type="evidence" value="ECO:0007669"/>
    <property type="project" value="InterPro"/>
</dbReference>
<evidence type="ECO:0000256" key="3">
    <source>
        <dbReference type="ARBA" id="ARBA00022989"/>
    </source>
</evidence>
<reference evidence="7" key="2">
    <citation type="submission" date="2020-02" db="EMBL/GenBank/DDBJ databases">
        <authorList>
            <person name="Studholme D.J."/>
        </authorList>
    </citation>
    <scope>NUCLEOTIDE SEQUENCE</scope>
    <source>
        <strain evidence="7">00238/432</strain>
    </source>
</reference>
<gene>
    <name evidence="7" type="ORF">G195_000288</name>
</gene>
<dbReference type="InterPro" id="IPR000515">
    <property type="entry name" value="MetI-like"/>
</dbReference>
<evidence type="ECO:0000259" key="6">
    <source>
        <dbReference type="Pfam" id="PF01074"/>
    </source>
</evidence>
<dbReference type="CDD" id="cd10814">
    <property type="entry name" value="GH38N_AMII_SpGH38_like"/>
    <property type="match status" value="1"/>
</dbReference>
<evidence type="ECO:0008006" key="9">
    <source>
        <dbReference type="Google" id="ProtNLM"/>
    </source>
</evidence>
<dbReference type="Gene3D" id="3.40.190.10">
    <property type="entry name" value="Periplasmic binding protein-like II"/>
    <property type="match status" value="1"/>
</dbReference>
<dbReference type="InterPro" id="IPR011330">
    <property type="entry name" value="Glyco_hydro/deAcase_b/a-brl"/>
</dbReference>
<comment type="subcellular location">
    <subcellularLocation>
        <location evidence="1">Membrane</location>
        <topology evidence="1">Multi-pass membrane protein</topology>
    </subcellularLocation>
</comment>
<evidence type="ECO:0000313" key="8">
    <source>
        <dbReference type="Proteomes" id="UP000702964"/>
    </source>
</evidence>
<feature type="domain" description="ABC transmembrane type-1" evidence="5">
    <location>
        <begin position="415"/>
        <end position="512"/>
    </location>
</feature>
<dbReference type="PANTHER" id="PTHR46017">
    <property type="entry name" value="ALPHA-MANNOSIDASE 2C1"/>
    <property type="match status" value="1"/>
</dbReference>
<dbReference type="PANTHER" id="PTHR46017:SF2">
    <property type="entry name" value="MANNOSYLGLYCERATE HYDROLASE"/>
    <property type="match status" value="1"/>
</dbReference>
<dbReference type="Gene3D" id="1.10.3720.10">
    <property type="entry name" value="MetI-like"/>
    <property type="match status" value="1"/>
</dbReference>
<dbReference type="Pfam" id="PF00528">
    <property type="entry name" value="BPD_transp_1"/>
    <property type="match status" value="1"/>
</dbReference>
<evidence type="ECO:0000256" key="4">
    <source>
        <dbReference type="ARBA" id="ARBA00023136"/>
    </source>
</evidence>
<dbReference type="GO" id="GO:0030246">
    <property type="term" value="F:carbohydrate binding"/>
    <property type="evidence" value="ECO:0007669"/>
    <property type="project" value="InterPro"/>
</dbReference>
<dbReference type="CDD" id="cd06261">
    <property type="entry name" value="TM_PBP2"/>
    <property type="match status" value="1"/>
</dbReference>
<dbReference type="InterPro" id="IPR011013">
    <property type="entry name" value="Gal_mutarotase_sf_dom"/>
</dbReference>
<dbReference type="Proteomes" id="UP000702964">
    <property type="component" value="Unassembled WGS sequence"/>
</dbReference>
<keyword evidence="2" id="KW-0812">Transmembrane</keyword>
<dbReference type="InterPro" id="IPR006059">
    <property type="entry name" value="SBP"/>
</dbReference>
<dbReference type="InterPro" id="IPR000602">
    <property type="entry name" value="Glyco_hydro_38_N"/>
</dbReference>
<dbReference type="SUPFAM" id="SSF161098">
    <property type="entry name" value="MetI-like"/>
    <property type="match status" value="1"/>
</dbReference>
<dbReference type="Pfam" id="PF01547">
    <property type="entry name" value="SBP_bac_1"/>
    <property type="match status" value="1"/>
</dbReference>
<evidence type="ECO:0000259" key="5">
    <source>
        <dbReference type="Pfam" id="PF00528"/>
    </source>
</evidence>
<dbReference type="SUPFAM" id="SSF53850">
    <property type="entry name" value="Periplasmic binding protein-like II"/>
    <property type="match status" value="1"/>
</dbReference>
<feature type="domain" description="Glycoside hydrolase family 38 N-terminal" evidence="6">
    <location>
        <begin position="517"/>
        <end position="755"/>
    </location>
</feature>
<evidence type="ECO:0000256" key="1">
    <source>
        <dbReference type="ARBA" id="ARBA00004141"/>
    </source>
</evidence>
<reference evidence="7" key="1">
    <citation type="journal article" date="2015" name="Genom Data">
        <title>Draft genome sequences of Phytophthora kernoviae and Phytophthora ramorum lineage EU2 from Scotland.</title>
        <authorList>
            <person name="Sambles C."/>
            <person name="Schlenzig A."/>
            <person name="O'Neill P."/>
            <person name="Grant M."/>
            <person name="Studholme D.J."/>
        </authorList>
    </citation>
    <scope>NUCLEOTIDE SEQUENCE</scope>
    <source>
        <strain evidence="7">00238/432</strain>
    </source>
</reference>
<proteinExistence type="predicted"/>
<dbReference type="Gene3D" id="2.70.98.30">
    <property type="entry name" value="Golgi alpha-mannosidase II, domain 4"/>
    <property type="match status" value="1"/>
</dbReference>
<keyword evidence="4" id="KW-0472">Membrane</keyword>